<organism evidence="1 2">
    <name type="scientific">Lyophyllum shimeji</name>
    <name type="common">Hon-shimeji</name>
    <name type="synonym">Tricholoma shimeji</name>
    <dbReference type="NCBI Taxonomy" id="47721"/>
    <lineage>
        <taxon>Eukaryota</taxon>
        <taxon>Fungi</taxon>
        <taxon>Dikarya</taxon>
        <taxon>Basidiomycota</taxon>
        <taxon>Agaricomycotina</taxon>
        <taxon>Agaricomycetes</taxon>
        <taxon>Agaricomycetidae</taxon>
        <taxon>Agaricales</taxon>
        <taxon>Tricholomatineae</taxon>
        <taxon>Lyophyllaceae</taxon>
        <taxon>Lyophyllum</taxon>
    </lineage>
</organism>
<proteinExistence type="predicted"/>
<keyword evidence="2" id="KW-1185">Reference proteome</keyword>
<name>A0A9P3PWB4_LYOSH</name>
<protein>
    <submittedName>
        <fullName evidence="1">Uncharacterized protein</fullName>
    </submittedName>
</protein>
<comment type="caution">
    <text evidence="1">The sequence shown here is derived from an EMBL/GenBank/DDBJ whole genome shotgun (WGS) entry which is preliminary data.</text>
</comment>
<dbReference type="Proteomes" id="UP001063166">
    <property type="component" value="Unassembled WGS sequence"/>
</dbReference>
<reference evidence="1" key="1">
    <citation type="submission" date="2022-07" db="EMBL/GenBank/DDBJ databases">
        <title>The genome of Lyophyllum shimeji provides insight into the initial evolution of ectomycorrhizal fungal genome.</title>
        <authorList>
            <person name="Kobayashi Y."/>
            <person name="Shibata T."/>
            <person name="Hirakawa H."/>
            <person name="Shigenobu S."/>
            <person name="Nishiyama T."/>
            <person name="Yamada A."/>
            <person name="Hasebe M."/>
            <person name="Kawaguchi M."/>
        </authorList>
    </citation>
    <scope>NUCLEOTIDE SEQUENCE</scope>
    <source>
        <strain evidence="1">AT787</strain>
    </source>
</reference>
<gene>
    <name evidence="1" type="ORF">LshimejAT787_1201380</name>
</gene>
<sequence length="162" mass="17777">MHSLSLFVLVHVEDTYSAIRLTMITVNTNSANHRHDSLSPTLDCLRGGRRPCVCRDTANLPSAASRKVHPEISGNWRCIMFRKQSAVNYFNLVSGAAAESFYCCSRSSLAYEALVSSSSTLRKSRFQGDIAKDGLESQCVAAYMRCENQVLISSTSGSTSLQ</sequence>
<accession>A0A9P3PWB4</accession>
<dbReference type="EMBL" id="BRPK01000012">
    <property type="protein sequence ID" value="GLB42689.1"/>
    <property type="molecule type" value="Genomic_DNA"/>
</dbReference>
<evidence type="ECO:0000313" key="2">
    <source>
        <dbReference type="Proteomes" id="UP001063166"/>
    </source>
</evidence>
<dbReference type="AlphaFoldDB" id="A0A9P3PWB4"/>
<evidence type="ECO:0000313" key="1">
    <source>
        <dbReference type="EMBL" id="GLB42689.1"/>
    </source>
</evidence>